<dbReference type="Gene3D" id="3.40.50.620">
    <property type="entry name" value="HUPs"/>
    <property type="match status" value="1"/>
</dbReference>
<dbReference type="Pfam" id="PF00582">
    <property type="entry name" value="Usp"/>
    <property type="match status" value="1"/>
</dbReference>
<gene>
    <name evidence="8" type="ORF">EGM181_01370</name>
    <name evidence="7" type="ORF">GTI89_06260</name>
    <name evidence="4" type="ORF">HWH42_05065</name>
    <name evidence="9" type="ORF">NCTC12360_02490</name>
    <name evidence="6" type="ORF">P7E30_12435</name>
    <name evidence="5" type="ORF">QRX88_14980</name>
</gene>
<dbReference type="CDD" id="cd00293">
    <property type="entry name" value="USP-like"/>
    <property type="match status" value="1"/>
</dbReference>
<evidence type="ECO:0000313" key="13">
    <source>
        <dbReference type="Proteomes" id="UP000571857"/>
    </source>
</evidence>
<dbReference type="InterPro" id="IPR014729">
    <property type="entry name" value="Rossmann-like_a/b/a_fold"/>
</dbReference>
<evidence type="ECO:0000313" key="8">
    <source>
        <dbReference type="EMBL" id="QOG26009.1"/>
    </source>
</evidence>
<dbReference type="EMBL" id="WVTI01000004">
    <property type="protein sequence ID" value="MXS25656.1"/>
    <property type="molecule type" value="Genomic_DNA"/>
</dbReference>
<proteinExistence type="inferred from homology"/>
<dbReference type="InterPro" id="IPR006016">
    <property type="entry name" value="UspA"/>
</dbReference>
<dbReference type="AlphaFoldDB" id="A0A1L8TVR1"/>
<dbReference type="GeneID" id="93222422"/>
<dbReference type="Proteomes" id="UP000516696">
    <property type="component" value="Chromosome"/>
</dbReference>
<organism evidence="7 11">
    <name type="scientific">Enterococcus gallinarum</name>
    <dbReference type="NCBI Taxonomy" id="1353"/>
    <lineage>
        <taxon>Bacteria</taxon>
        <taxon>Bacillati</taxon>
        <taxon>Bacillota</taxon>
        <taxon>Bacilli</taxon>
        <taxon>Lactobacillales</taxon>
        <taxon>Enterococcaceae</taxon>
        <taxon>Enterococcus</taxon>
    </lineage>
</organism>
<evidence type="ECO:0000313" key="10">
    <source>
        <dbReference type="Proteomes" id="UP000254807"/>
    </source>
</evidence>
<evidence type="ECO:0000313" key="5">
    <source>
        <dbReference type="EMBL" id="MDL4937009.1"/>
    </source>
</evidence>
<reference evidence="7 11" key="2">
    <citation type="submission" date="2019-04" db="EMBL/GenBank/DDBJ databases">
        <title>Step-wise assembly of the neonatal virome modulated by breast feeding.</title>
        <authorList>
            <person name="Liang G."/>
            <person name="Bushman F."/>
        </authorList>
    </citation>
    <scope>NUCLEOTIDE SEQUENCE [LARGE SCALE GENOMIC DNA]</scope>
    <source>
        <strain evidence="7 11">E3404</strain>
    </source>
</reference>
<dbReference type="PIRSF" id="PIRSF006276">
    <property type="entry name" value="UspA"/>
    <property type="match status" value="1"/>
</dbReference>
<reference evidence="4 13" key="4">
    <citation type="submission" date="2020-06" db="EMBL/GenBank/DDBJ databases">
        <title>Crossreactivity between MHC class I-restricted antigens from cancer cells and an enterococcal bacteriophage.</title>
        <authorList>
            <person name="Fluckiger A."/>
            <person name="Daillere R."/>
            <person name="Sassi M."/>
            <person name="Cattoir V."/>
            <person name="Kroemer G."/>
            <person name="Zitvogel L."/>
        </authorList>
    </citation>
    <scope>NUCLEOTIDE SEQUENCE [LARGE SCALE GENOMIC DNA]</scope>
    <source>
        <strain evidence="4 13">EG4</strain>
    </source>
</reference>
<evidence type="ECO:0000313" key="9">
    <source>
        <dbReference type="EMBL" id="STD83972.1"/>
    </source>
</evidence>
<dbReference type="PANTHER" id="PTHR46268:SF6">
    <property type="entry name" value="UNIVERSAL STRESS PROTEIN UP12"/>
    <property type="match status" value="1"/>
</dbReference>
<name>A0A1L8TVR1_ENTGA</name>
<dbReference type="GO" id="GO:0005737">
    <property type="term" value="C:cytoplasm"/>
    <property type="evidence" value="ECO:0007669"/>
    <property type="project" value="UniProtKB-SubCell"/>
</dbReference>
<evidence type="ECO:0000313" key="14">
    <source>
        <dbReference type="Proteomes" id="UP001241571"/>
    </source>
</evidence>
<comment type="subcellular location">
    <subcellularLocation>
        <location evidence="2">Cytoplasm</location>
    </subcellularLocation>
</comment>
<dbReference type="EMBL" id="JARPZN010000009">
    <property type="protein sequence ID" value="MDT2691004.1"/>
    <property type="molecule type" value="Genomic_DNA"/>
</dbReference>
<evidence type="ECO:0000313" key="6">
    <source>
        <dbReference type="EMBL" id="MDT2691004.1"/>
    </source>
</evidence>
<reference evidence="6" key="5">
    <citation type="submission" date="2023-03" db="EMBL/GenBank/DDBJ databases">
        <authorList>
            <person name="Shen W."/>
            <person name="Cai J."/>
        </authorList>
    </citation>
    <scope>NUCLEOTIDE SEQUENCE</scope>
    <source>
        <strain evidence="6">K69-2</strain>
    </source>
</reference>
<dbReference type="OrthoDB" id="9789668at2"/>
<dbReference type="RefSeq" id="WP_003128457.1">
    <property type="nucleotide sequence ID" value="NZ_BSYC01000002.1"/>
</dbReference>
<protein>
    <recommendedName>
        <fullName evidence="2">Universal stress protein</fullName>
    </recommendedName>
</protein>
<evidence type="ECO:0000313" key="4">
    <source>
        <dbReference type="EMBL" id="MBA0971971.1"/>
    </source>
</evidence>
<keyword evidence="10" id="KW-1185">Reference proteome</keyword>
<accession>A0A1L8TVR1</accession>
<dbReference type="EMBL" id="JASUBT010000012">
    <property type="protein sequence ID" value="MDL4937009.1"/>
    <property type="molecule type" value="Genomic_DNA"/>
</dbReference>
<dbReference type="Proteomes" id="UP000439965">
    <property type="component" value="Unassembled WGS sequence"/>
</dbReference>
<reference evidence="5 14" key="6">
    <citation type="submission" date="2023-06" db="EMBL/GenBank/DDBJ databases">
        <title>Acute promotion of culturable opportunistic pathogens and persistent increase of antibiotic resistance following antibiotic exposure in mouse gut microbiota.</title>
        <authorList>
            <person name="Li L."/>
            <person name="Wang B."/>
            <person name="Sun Y."/>
            <person name="Wang M."/>
            <person name="Xu H."/>
        </authorList>
    </citation>
    <scope>NUCLEOTIDE SEQUENCE [LARGE SCALE GENOMIC DNA]</scope>
    <source>
        <strain evidence="5 14">CRI2_2</strain>
    </source>
</reference>
<dbReference type="EMBL" id="CP050485">
    <property type="protein sequence ID" value="QOG26009.1"/>
    <property type="molecule type" value="Genomic_DNA"/>
</dbReference>
<dbReference type="Proteomes" id="UP000254807">
    <property type="component" value="Unassembled WGS sequence"/>
</dbReference>
<reference evidence="9 10" key="1">
    <citation type="submission" date="2018-06" db="EMBL/GenBank/DDBJ databases">
        <authorList>
            <consortium name="Pathogen Informatics"/>
            <person name="Doyle S."/>
        </authorList>
    </citation>
    <scope>NUCLEOTIDE SEQUENCE [LARGE SCALE GENOMIC DNA]</scope>
    <source>
        <strain evidence="9 10">NCTC12360</strain>
    </source>
</reference>
<dbReference type="EMBL" id="UFYW01000001">
    <property type="protein sequence ID" value="STD83972.1"/>
    <property type="molecule type" value="Genomic_DNA"/>
</dbReference>
<evidence type="ECO:0000313" key="12">
    <source>
        <dbReference type="Proteomes" id="UP000516696"/>
    </source>
</evidence>
<evidence type="ECO:0000313" key="11">
    <source>
        <dbReference type="Proteomes" id="UP000439965"/>
    </source>
</evidence>
<feature type="domain" description="UspA" evidence="3">
    <location>
        <begin position="5"/>
        <end position="144"/>
    </location>
</feature>
<dbReference type="PANTHER" id="PTHR46268">
    <property type="entry name" value="STRESS RESPONSE PROTEIN NHAX"/>
    <property type="match status" value="1"/>
</dbReference>
<sequence>MLQQYQRIMVAVDGSSESELAFKKAVNVAQRNNSELVLAHVIDTRAFQTVSSFDGMLAEQATEMAKQTLKDYEDYARKNQVTAVKTVIEYGSPKPIIAKQLPEDNQIDLIMIGATGLNAVERIFIGSVSEYVIRHASCDVLVVRTDLDNHLPTTNEKEEA</sequence>
<comment type="similarity">
    <text evidence="1 2">Belongs to the universal stress protein A family.</text>
</comment>
<dbReference type="EMBL" id="JABXJK010000013">
    <property type="protein sequence ID" value="MBA0971971.1"/>
    <property type="molecule type" value="Genomic_DNA"/>
</dbReference>
<evidence type="ECO:0000256" key="2">
    <source>
        <dbReference type="PIRNR" id="PIRNR006276"/>
    </source>
</evidence>
<dbReference type="InterPro" id="IPR006015">
    <property type="entry name" value="Universal_stress_UspA"/>
</dbReference>
<dbReference type="Proteomes" id="UP000571857">
    <property type="component" value="Unassembled WGS sequence"/>
</dbReference>
<dbReference type="Proteomes" id="UP001183682">
    <property type="component" value="Unassembled WGS sequence"/>
</dbReference>
<dbReference type="SUPFAM" id="SSF52402">
    <property type="entry name" value="Adenine nucleotide alpha hydrolases-like"/>
    <property type="match status" value="1"/>
</dbReference>
<evidence type="ECO:0000256" key="1">
    <source>
        <dbReference type="ARBA" id="ARBA00008791"/>
    </source>
</evidence>
<keyword evidence="2" id="KW-0963">Cytoplasm</keyword>
<reference evidence="8 12" key="3">
    <citation type="submission" date="2020-03" db="EMBL/GenBank/DDBJ databases">
        <title>Characterization of ganglioside-mimicking enterococci.</title>
        <authorList>
            <person name="Patry R.T."/>
            <person name="Nothaft H."/>
            <person name="Bridger R."/>
            <person name="Shajahan A."/>
            <person name="Huynh S."/>
            <person name="Sanchez S."/>
            <person name="Azadi P."/>
            <person name="Cooper K."/>
            <person name="Miller W.G."/>
            <person name="Parker C.T."/>
            <person name="Wells L."/>
            <person name="Szymanski C.M."/>
        </authorList>
    </citation>
    <scope>NUCLEOTIDE SEQUENCE [LARGE SCALE GENOMIC DNA]</scope>
    <source>
        <strain evidence="8 12">EGM181</strain>
    </source>
</reference>
<evidence type="ECO:0000259" key="3">
    <source>
        <dbReference type="Pfam" id="PF00582"/>
    </source>
</evidence>
<dbReference type="PRINTS" id="PR01438">
    <property type="entry name" value="UNVRSLSTRESS"/>
</dbReference>
<dbReference type="Proteomes" id="UP001241571">
    <property type="component" value="Unassembled WGS sequence"/>
</dbReference>
<evidence type="ECO:0000313" key="7">
    <source>
        <dbReference type="EMBL" id="MXS25656.1"/>
    </source>
</evidence>